<comment type="caution">
    <text evidence="2">The sequence shown here is derived from an EMBL/GenBank/DDBJ whole genome shotgun (WGS) entry which is preliminary data.</text>
</comment>
<organism evidence="2 3">
    <name type="scientific">Winogradskyella luteola</name>
    <dbReference type="NCBI Taxonomy" id="2828330"/>
    <lineage>
        <taxon>Bacteria</taxon>
        <taxon>Pseudomonadati</taxon>
        <taxon>Bacteroidota</taxon>
        <taxon>Flavobacteriia</taxon>
        <taxon>Flavobacteriales</taxon>
        <taxon>Flavobacteriaceae</taxon>
        <taxon>Winogradskyella</taxon>
    </lineage>
</organism>
<evidence type="ECO:0000259" key="1">
    <source>
        <dbReference type="Pfam" id="PF14096"/>
    </source>
</evidence>
<sequence>MEHSIWNEFLNSASQGELYHSLMASNWDDNEYLLDWLKENPKIDKAIILAAYWMSEPYFAKQFKNADEVEEKESWYSDDFDFTEDIEKRYCSGFYKLNELECDPKNIELREGYDKSADRTIIDSDLKRVREIPKVMFEKLNGKRIGPIDHTLYTNGLPNSYYRRIEELFERYEIE</sequence>
<gene>
    <name evidence="2" type="ORF">KCG49_02085</name>
</gene>
<keyword evidence="3" id="KW-1185">Reference proteome</keyword>
<dbReference type="InterPro" id="IPR025369">
    <property type="entry name" value="DUF4274"/>
</dbReference>
<dbReference type="Pfam" id="PF14096">
    <property type="entry name" value="DUF4274"/>
    <property type="match status" value="1"/>
</dbReference>
<evidence type="ECO:0000313" key="2">
    <source>
        <dbReference type="EMBL" id="MBV7267978.1"/>
    </source>
</evidence>
<accession>A0A9X1F7P2</accession>
<evidence type="ECO:0000313" key="3">
    <source>
        <dbReference type="Proteomes" id="UP001138894"/>
    </source>
</evidence>
<proteinExistence type="predicted"/>
<dbReference type="AlphaFoldDB" id="A0A9X1F7P2"/>
<reference evidence="2" key="1">
    <citation type="submission" date="2021-04" db="EMBL/GenBank/DDBJ databases">
        <authorList>
            <person name="Pira H."/>
            <person name="Risdian C."/>
            <person name="Wink J."/>
        </authorList>
    </citation>
    <scope>NUCLEOTIDE SEQUENCE</scope>
    <source>
        <strain evidence="2">WHY3</strain>
    </source>
</reference>
<feature type="domain" description="DUF4274" evidence="1">
    <location>
        <begin position="24"/>
        <end position="90"/>
    </location>
</feature>
<dbReference type="EMBL" id="JAGSPD010000001">
    <property type="protein sequence ID" value="MBV7267978.1"/>
    <property type="molecule type" value="Genomic_DNA"/>
</dbReference>
<dbReference type="RefSeq" id="WP_218544510.1">
    <property type="nucleotide sequence ID" value="NZ_JAGSPD010000001.1"/>
</dbReference>
<name>A0A9X1F7P2_9FLAO</name>
<dbReference type="Proteomes" id="UP001138894">
    <property type="component" value="Unassembled WGS sequence"/>
</dbReference>
<protein>
    <submittedName>
        <fullName evidence="2">DUF4274 domain-containing protein</fullName>
    </submittedName>
</protein>